<comment type="subcellular location">
    <subcellularLocation>
        <location evidence="1">Cell membrane</location>
        <topology evidence="1">Multi-pass membrane protein</topology>
    </subcellularLocation>
</comment>
<evidence type="ECO:0000256" key="5">
    <source>
        <dbReference type="ARBA" id="ARBA00023136"/>
    </source>
</evidence>
<feature type="transmembrane region" description="Helical" evidence="6">
    <location>
        <begin position="293"/>
        <end position="319"/>
    </location>
</feature>
<comment type="caution">
    <text evidence="8">The sequence shown here is derived from an EMBL/GenBank/DDBJ whole genome shotgun (WGS) entry which is preliminary data.</text>
</comment>
<evidence type="ECO:0000313" key="9">
    <source>
        <dbReference type="Proteomes" id="UP001519273"/>
    </source>
</evidence>
<dbReference type="InterPro" id="IPR020846">
    <property type="entry name" value="MFS_dom"/>
</dbReference>
<feature type="transmembrane region" description="Helical" evidence="6">
    <location>
        <begin position="130"/>
        <end position="147"/>
    </location>
</feature>
<sequence length="390" mass="43808">MPSTIFGVLLGQPFLTGYLLYLGATSGQIGFVLAITTFVNVLQIGIAYWMQKLKRRKWMLVLFVALHRILWSSTGLIPFIFSKEYWVSAFIVMYTAAFIANTAGSVLWTSVISDIVPARVRGRYFGIRNTILNALGSIAMFAGGTVLDRVPGGEGFLVLYFMIWTCALLNILIFLFYPEVPFERSTESKFLPMFTRPLRDKSFIRAAFFLAMWLLVQTLVVPMYSYVMLNLLKINYQTVSGLTVLQTVMMMISFYIWGNLNAKYSNKKLLYWTLPIIAVSCLSWGLLSIFPTLLVLIIVHTLLGVGVGGFNQLSFNFVIGDTPKTERAMFFAVYSAVTGFASFIGPMIGGKVYEWITDLPLWMQIYGLQASAGVIMLVMAFTLGRRVLSD</sequence>
<dbReference type="Gene3D" id="1.20.1250.20">
    <property type="entry name" value="MFS general substrate transporter like domains"/>
    <property type="match status" value="1"/>
</dbReference>
<evidence type="ECO:0000259" key="7">
    <source>
        <dbReference type="PROSITE" id="PS50850"/>
    </source>
</evidence>
<feature type="transmembrane region" description="Helical" evidence="6">
    <location>
        <begin position="20"/>
        <end position="46"/>
    </location>
</feature>
<dbReference type="SUPFAM" id="SSF103473">
    <property type="entry name" value="MFS general substrate transporter"/>
    <property type="match status" value="1"/>
</dbReference>
<keyword evidence="3 6" id="KW-0812">Transmembrane</keyword>
<dbReference type="Proteomes" id="UP001519273">
    <property type="component" value="Unassembled WGS sequence"/>
</dbReference>
<keyword evidence="5 6" id="KW-0472">Membrane</keyword>
<feature type="transmembrane region" description="Helical" evidence="6">
    <location>
        <begin position="331"/>
        <end position="349"/>
    </location>
</feature>
<feature type="transmembrane region" description="Helical" evidence="6">
    <location>
        <begin position="58"/>
        <end position="81"/>
    </location>
</feature>
<reference evidence="8 9" key="1">
    <citation type="submission" date="2021-03" db="EMBL/GenBank/DDBJ databases">
        <title>Genomic Encyclopedia of Type Strains, Phase IV (KMG-IV): sequencing the most valuable type-strain genomes for metagenomic binning, comparative biology and taxonomic classification.</title>
        <authorList>
            <person name="Goeker M."/>
        </authorList>
    </citation>
    <scope>NUCLEOTIDE SEQUENCE [LARGE SCALE GENOMIC DNA]</scope>
    <source>
        <strain evidence="8 9">DSM 23491</strain>
    </source>
</reference>
<dbReference type="InterPro" id="IPR011701">
    <property type="entry name" value="MFS"/>
</dbReference>
<protein>
    <submittedName>
        <fullName evidence="8">MFS family permease</fullName>
    </submittedName>
</protein>
<keyword evidence="9" id="KW-1185">Reference proteome</keyword>
<evidence type="ECO:0000256" key="3">
    <source>
        <dbReference type="ARBA" id="ARBA00022692"/>
    </source>
</evidence>
<dbReference type="EMBL" id="JAGGKP010000003">
    <property type="protein sequence ID" value="MBP1936879.1"/>
    <property type="molecule type" value="Genomic_DNA"/>
</dbReference>
<feature type="transmembrane region" description="Helical" evidence="6">
    <location>
        <begin position="269"/>
        <end position="287"/>
    </location>
</feature>
<dbReference type="Pfam" id="PF07690">
    <property type="entry name" value="MFS_1"/>
    <property type="match status" value="1"/>
</dbReference>
<feature type="transmembrane region" description="Helical" evidence="6">
    <location>
        <begin position="87"/>
        <end position="109"/>
    </location>
</feature>
<feature type="transmembrane region" description="Helical" evidence="6">
    <location>
        <begin position="239"/>
        <end position="257"/>
    </location>
</feature>
<feature type="transmembrane region" description="Helical" evidence="6">
    <location>
        <begin position="159"/>
        <end position="182"/>
    </location>
</feature>
<feature type="domain" description="Major facilitator superfamily (MFS) profile" evidence="7">
    <location>
        <begin position="203"/>
        <end position="390"/>
    </location>
</feature>
<gene>
    <name evidence="8" type="ORF">J2Z20_001761</name>
</gene>
<accession>A0ABS4H2W7</accession>
<dbReference type="InterPro" id="IPR052528">
    <property type="entry name" value="Sugar_transport-like"/>
</dbReference>
<evidence type="ECO:0000256" key="6">
    <source>
        <dbReference type="SAM" id="Phobius"/>
    </source>
</evidence>
<feature type="transmembrane region" description="Helical" evidence="6">
    <location>
        <begin position="361"/>
        <end position="384"/>
    </location>
</feature>
<feature type="transmembrane region" description="Helical" evidence="6">
    <location>
        <begin position="203"/>
        <end position="227"/>
    </location>
</feature>
<name>A0ABS4H2W7_9BACL</name>
<keyword evidence="4 6" id="KW-1133">Transmembrane helix</keyword>
<proteinExistence type="predicted"/>
<evidence type="ECO:0000313" key="8">
    <source>
        <dbReference type="EMBL" id="MBP1936879.1"/>
    </source>
</evidence>
<evidence type="ECO:0000256" key="4">
    <source>
        <dbReference type="ARBA" id="ARBA00022989"/>
    </source>
</evidence>
<dbReference type="InterPro" id="IPR036259">
    <property type="entry name" value="MFS_trans_sf"/>
</dbReference>
<dbReference type="PANTHER" id="PTHR23526">
    <property type="entry name" value="INTEGRAL MEMBRANE TRANSPORT PROTEIN-RELATED"/>
    <property type="match status" value="1"/>
</dbReference>
<dbReference type="RefSeq" id="WP_209848266.1">
    <property type="nucleotide sequence ID" value="NZ_CBCRVE010000017.1"/>
</dbReference>
<organism evidence="8 9">
    <name type="scientific">Paenibacillus sediminis</name>
    <dbReference type="NCBI Taxonomy" id="664909"/>
    <lineage>
        <taxon>Bacteria</taxon>
        <taxon>Bacillati</taxon>
        <taxon>Bacillota</taxon>
        <taxon>Bacilli</taxon>
        <taxon>Bacillales</taxon>
        <taxon>Paenibacillaceae</taxon>
        <taxon>Paenibacillus</taxon>
    </lineage>
</organism>
<dbReference type="PANTHER" id="PTHR23526:SF2">
    <property type="entry name" value="MAJOR FACILITATOR SUPERFAMILY (MFS) PROFILE DOMAIN-CONTAINING PROTEIN"/>
    <property type="match status" value="1"/>
</dbReference>
<keyword evidence="2" id="KW-0813">Transport</keyword>
<evidence type="ECO:0000256" key="2">
    <source>
        <dbReference type="ARBA" id="ARBA00022448"/>
    </source>
</evidence>
<dbReference type="PROSITE" id="PS50850">
    <property type="entry name" value="MFS"/>
    <property type="match status" value="1"/>
</dbReference>
<evidence type="ECO:0000256" key="1">
    <source>
        <dbReference type="ARBA" id="ARBA00004651"/>
    </source>
</evidence>